<dbReference type="KEGG" id="sclo:SCLO_1010710"/>
<dbReference type="Proteomes" id="UP000218272">
    <property type="component" value="Chromosome SCLO_1"/>
</dbReference>
<evidence type="ECO:0000313" key="2">
    <source>
        <dbReference type="Proteomes" id="UP000218272"/>
    </source>
</evidence>
<sequence>MAMAETGSMAQPGPDRIAALMAGEGLPPDYAEIVQRYWRVLADHIAKRSETKRPLLVGVNGAQGSGKSTLCLFLKALLEEKGLSVALLSIDDLYLKRAEREALARSVHPLFATRGVPGTHDVALGMAVLDALLAGGSADLPRFDKAVDDRLDRSERVEGPVDIILFEGWCVGAAPMPDEALRTPINALEEREDPQGLWRREINRRLRQGYARLFDRIDLLVMLEVPGFDNVRAHRRRQEAKLAARRPEGVAVMDEAALDRFIDHYERLTRHMLAEMPRLADVRIAIDARQRPVSMEIRR</sequence>
<dbReference type="EMBL" id="AP017655">
    <property type="protein sequence ID" value="BAV64111.1"/>
    <property type="molecule type" value="Genomic_DNA"/>
</dbReference>
<proteinExistence type="predicted"/>
<dbReference type="SUPFAM" id="SSF52540">
    <property type="entry name" value="P-loop containing nucleoside triphosphate hydrolases"/>
    <property type="match status" value="1"/>
</dbReference>
<accession>A0A1E1F0X9</accession>
<dbReference type="PANTHER" id="PTHR10285">
    <property type="entry name" value="URIDINE KINASE"/>
    <property type="match status" value="1"/>
</dbReference>
<organism evidence="1 2">
    <name type="scientific">Sphingobium cloacae</name>
    <dbReference type="NCBI Taxonomy" id="120107"/>
    <lineage>
        <taxon>Bacteria</taxon>
        <taxon>Pseudomonadati</taxon>
        <taxon>Pseudomonadota</taxon>
        <taxon>Alphaproteobacteria</taxon>
        <taxon>Sphingomonadales</taxon>
        <taxon>Sphingomonadaceae</taxon>
        <taxon>Sphingobium</taxon>
    </lineage>
</organism>
<gene>
    <name evidence="1" type="ORF">SCLO_1010710</name>
</gene>
<protein>
    <recommendedName>
        <fullName evidence="3">Kinase</fullName>
    </recommendedName>
</protein>
<name>A0A1E1F0X9_9SPHN</name>
<evidence type="ECO:0000313" key="1">
    <source>
        <dbReference type="EMBL" id="BAV64111.1"/>
    </source>
</evidence>
<reference evidence="1 2" key="1">
    <citation type="submission" date="2016-10" db="EMBL/GenBank/DDBJ databases">
        <title>Complete Genome Sequence of the Nonylphenol-Degrading Bacterium Sphingobium cloacae JCM 10874T.</title>
        <authorList>
            <person name="Ootsuka M."/>
            <person name="Nishizawa T."/>
            <person name="Ohta H."/>
        </authorList>
    </citation>
    <scope>NUCLEOTIDE SEQUENCE [LARGE SCALE GENOMIC DNA]</scope>
    <source>
        <strain evidence="1 2">JCM 10874</strain>
    </source>
</reference>
<keyword evidence="2" id="KW-1185">Reference proteome</keyword>
<dbReference type="RefSeq" id="WP_231923363.1">
    <property type="nucleotide sequence ID" value="NZ_AP017655.1"/>
</dbReference>
<dbReference type="AlphaFoldDB" id="A0A1E1F0X9"/>
<evidence type="ECO:0008006" key="3">
    <source>
        <dbReference type="Google" id="ProtNLM"/>
    </source>
</evidence>
<dbReference type="Gene3D" id="3.40.50.300">
    <property type="entry name" value="P-loop containing nucleotide triphosphate hydrolases"/>
    <property type="match status" value="1"/>
</dbReference>
<dbReference type="InterPro" id="IPR027417">
    <property type="entry name" value="P-loop_NTPase"/>
</dbReference>